<dbReference type="Pfam" id="PF05593">
    <property type="entry name" value="RHS_repeat"/>
    <property type="match status" value="4"/>
</dbReference>
<keyword evidence="1" id="KW-0677">Repeat</keyword>
<dbReference type="InterPro" id="IPR006530">
    <property type="entry name" value="YD"/>
</dbReference>
<dbReference type="AlphaFoldDB" id="A0A6J5BT03"/>
<name>A0A6J5BT03_9BURK</name>
<feature type="domain" description="DUF6531" evidence="2">
    <location>
        <begin position="133"/>
        <end position="202"/>
    </location>
</feature>
<dbReference type="RefSeq" id="WP_175052339.1">
    <property type="nucleotide sequence ID" value="NZ_CADIKC010000006.1"/>
</dbReference>
<feature type="domain" description="Teneurin-like YD-shell" evidence="3">
    <location>
        <begin position="729"/>
        <end position="1078"/>
    </location>
</feature>
<evidence type="ECO:0000313" key="5">
    <source>
        <dbReference type="Proteomes" id="UP000494255"/>
    </source>
</evidence>
<dbReference type="Pfam" id="PF25023">
    <property type="entry name" value="TEN_YD-shell"/>
    <property type="match status" value="2"/>
</dbReference>
<evidence type="ECO:0000256" key="1">
    <source>
        <dbReference type="ARBA" id="ARBA00022737"/>
    </source>
</evidence>
<reference evidence="4 5" key="1">
    <citation type="submission" date="2020-04" db="EMBL/GenBank/DDBJ databases">
        <authorList>
            <person name="De Canck E."/>
        </authorList>
    </citation>
    <scope>NUCLEOTIDE SEQUENCE [LARGE SCALE GENOMIC DNA]</scope>
    <source>
        <strain evidence="4 5">LMG 24238</strain>
    </source>
</reference>
<dbReference type="Gene3D" id="2.180.10.10">
    <property type="entry name" value="RHS repeat-associated core"/>
    <property type="match status" value="4"/>
</dbReference>
<dbReference type="NCBIfam" id="TIGR01643">
    <property type="entry name" value="YD_repeat_2x"/>
    <property type="match status" value="12"/>
</dbReference>
<evidence type="ECO:0008006" key="6">
    <source>
        <dbReference type="Google" id="ProtNLM"/>
    </source>
</evidence>
<dbReference type="InterPro" id="IPR045351">
    <property type="entry name" value="DUF6531"/>
</dbReference>
<protein>
    <recommendedName>
        <fullName evidence="6">RHS repeat-associated protein</fullName>
    </recommendedName>
</protein>
<proteinExistence type="predicted"/>
<dbReference type="InterPro" id="IPR031325">
    <property type="entry name" value="RHS_repeat"/>
</dbReference>
<dbReference type="InterPro" id="IPR050708">
    <property type="entry name" value="T6SS_VgrG/RHS"/>
</dbReference>
<feature type="domain" description="Teneurin-like YD-shell" evidence="3">
    <location>
        <begin position="403"/>
        <end position="519"/>
    </location>
</feature>
<dbReference type="PANTHER" id="PTHR32305:SF15">
    <property type="entry name" value="PROTEIN RHSA-RELATED"/>
    <property type="match status" value="1"/>
</dbReference>
<evidence type="ECO:0000259" key="2">
    <source>
        <dbReference type="Pfam" id="PF20148"/>
    </source>
</evidence>
<dbReference type="Proteomes" id="UP000494255">
    <property type="component" value="Unassembled WGS sequence"/>
</dbReference>
<gene>
    <name evidence="4" type="ORF">LMG24238_04429</name>
</gene>
<organism evidence="4 5">
    <name type="scientific">Paraburkholderia sediminicola</name>
    <dbReference type="NCBI Taxonomy" id="458836"/>
    <lineage>
        <taxon>Bacteria</taxon>
        <taxon>Pseudomonadati</taxon>
        <taxon>Pseudomonadota</taxon>
        <taxon>Betaproteobacteria</taxon>
        <taxon>Burkholderiales</taxon>
        <taxon>Burkholderiaceae</taxon>
        <taxon>Paraburkholderia</taxon>
    </lineage>
</organism>
<accession>A0A6J5BT03</accession>
<evidence type="ECO:0000313" key="4">
    <source>
        <dbReference type="EMBL" id="CAB3714808.1"/>
    </source>
</evidence>
<dbReference type="InterPro" id="IPR022385">
    <property type="entry name" value="Rhs_assc_core"/>
</dbReference>
<sequence>MQSTDARAVRRVLSRPFFLLFLLFASWFAAPHARAIECPMAYARAGAFPTDPQCSLKAAAADFGGMGGYTCGNPLTIAAYCGGGSAGGSTVGPVPAEGVIAADGDLPDGHAGDAGGCAADATAGCGSSTSGADPVNLSTGQFRLVAHDLHIADTIALDVARVYRSSTYDASGSPVAGVFGVGMTFAYDSYLVFSAADDSGVRQRVELYLPSGVRVPFTPRAGTTAAWDDLTSPGAYYRAGISGGSAGMTLTLRDGRVQQFTMVNGLYRLSRVQDRNGNAVVIARDSANGAITGITGPNGRKLAFTTVAGARGTPLVSRVTDPLNRQVSYTYDSQDRLTQVTDAAGGVWKYGWDSKSRLVSVTDPEGNLQVTSTYDDNDRVVAQKLADGSTFGLAYTVTGGKVTRTEVTDRRSSIRRLEFDANGRVLRSTYPAGQPEQQVQTFTYDATGRVTNLAAGDRQYTYGYDTNGNRSSEADQFGTLRTRTYDSYSQVLTDAEAGDPQRGVAIAYTYDSKGNLLTVTDRLGNRTTLTSDGQGRPLTVTDALKGVTKFTYTGADLTSVADPLNRTTQFTPDAVGRVTAVQDPLGNTTKRTLDALDRTTDVTDALNGVTRFTWDRNGNLSSQADPKGVTTRYAYNAVGRPVSKTDPLSHSETYTWNSAGQLASVTDRKGQVKTYTYDAAGRTKQIDFRPAAGTAVSRSWHYGWDNTLDKLSGIGDYGPSRRGNVAADQSIGGTVLYYDRLTGRLTRTSDWPSLQGIWSYRYASDTRELAGIDMDRATVDYSRDAEHRVTQIAYRVNDETPRTFGYTYDALGRRSQATLASGITAAYTWDAASQLTAITYRRADGSVLGDLTYGYDQAGRRTKAGGSLAKVDLPQAVGDAQYNAANQLTRWAGRTLSYDLNGNLASDGVSQYGWNEQGLLGQMTGSVTASFSYDVFDRRTDRTVNGRRMQTVWIGDELNFMVPDGDWSQRIRVFSPYPESGLDELTYRRIGDDAGQDRYVLRDANNNVIALTDANQRSLTQYRFEPYGATTQTGAADPNPQQYIGRENDGTGLYYYRNRYYSPQTGRFISEDPIGYASGQTNAYAYVNGNPVQFNDPFGLGPWDNLYGLPRDFWRWYHASGNMTGEKVGNGQVPKAEALGAYGEWKRLGQPGPGCN</sequence>
<dbReference type="NCBIfam" id="TIGR03696">
    <property type="entry name" value="Rhs_assc_core"/>
    <property type="match status" value="1"/>
</dbReference>
<dbReference type="InterPro" id="IPR056823">
    <property type="entry name" value="TEN-like_YD-shell"/>
</dbReference>
<keyword evidence="5" id="KW-1185">Reference proteome</keyword>
<dbReference type="Pfam" id="PF20148">
    <property type="entry name" value="DUF6531"/>
    <property type="match status" value="1"/>
</dbReference>
<dbReference type="EMBL" id="CADIKC010000006">
    <property type="protein sequence ID" value="CAB3714808.1"/>
    <property type="molecule type" value="Genomic_DNA"/>
</dbReference>
<evidence type="ECO:0000259" key="3">
    <source>
        <dbReference type="Pfam" id="PF25023"/>
    </source>
</evidence>
<dbReference type="GeneID" id="97043040"/>
<dbReference type="PANTHER" id="PTHR32305">
    <property type="match status" value="1"/>
</dbReference>